<dbReference type="Pfam" id="PF02837">
    <property type="entry name" value="Glyco_hydro_2_N"/>
    <property type="match status" value="1"/>
</dbReference>
<dbReference type="SUPFAM" id="SSF74650">
    <property type="entry name" value="Galactose mutarotase-like"/>
    <property type="match status" value="1"/>
</dbReference>
<dbReference type="GO" id="GO:0005990">
    <property type="term" value="P:lactose catabolic process"/>
    <property type="evidence" value="ECO:0007669"/>
    <property type="project" value="TreeGrafter"/>
</dbReference>
<dbReference type="InterPro" id="IPR023230">
    <property type="entry name" value="Glyco_hydro_2_CS"/>
</dbReference>
<dbReference type="SUPFAM" id="SSF49303">
    <property type="entry name" value="beta-Galactosidase/glucuronidase domain"/>
    <property type="match status" value="2"/>
</dbReference>
<dbReference type="EC" id="3.2.1.23" evidence="3"/>
<evidence type="ECO:0000256" key="1">
    <source>
        <dbReference type="ARBA" id="ARBA00001412"/>
    </source>
</evidence>
<evidence type="ECO:0000256" key="4">
    <source>
        <dbReference type="ARBA" id="ARBA00022801"/>
    </source>
</evidence>
<name>A0A9D1ML68_9FIRM</name>
<dbReference type="Proteomes" id="UP000824145">
    <property type="component" value="Unassembled WGS sequence"/>
</dbReference>
<dbReference type="Gene3D" id="2.70.98.10">
    <property type="match status" value="1"/>
</dbReference>
<dbReference type="InterPro" id="IPR006104">
    <property type="entry name" value="Glyco_hydro_2_N"/>
</dbReference>
<dbReference type="PRINTS" id="PR00132">
    <property type="entry name" value="GLHYDRLASE2"/>
</dbReference>
<keyword evidence="4" id="KW-0378">Hydrolase</keyword>
<dbReference type="InterPro" id="IPR050347">
    <property type="entry name" value="Bact_Beta-galactosidase"/>
</dbReference>
<comment type="similarity">
    <text evidence="2">Belongs to the glycosyl hydrolase 2 family.</text>
</comment>
<dbReference type="AlphaFoldDB" id="A0A9D1ML68"/>
<comment type="caution">
    <text evidence="8">The sequence shown here is derived from an EMBL/GenBank/DDBJ whole genome shotgun (WGS) entry which is preliminary data.</text>
</comment>
<evidence type="ECO:0000256" key="2">
    <source>
        <dbReference type="ARBA" id="ARBA00007401"/>
    </source>
</evidence>
<evidence type="ECO:0000256" key="6">
    <source>
        <dbReference type="ARBA" id="ARBA00032230"/>
    </source>
</evidence>
<evidence type="ECO:0000256" key="5">
    <source>
        <dbReference type="ARBA" id="ARBA00023295"/>
    </source>
</evidence>
<dbReference type="Gene3D" id="2.60.120.260">
    <property type="entry name" value="Galactose-binding domain-like"/>
    <property type="match status" value="1"/>
</dbReference>
<dbReference type="Pfam" id="PF02929">
    <property type="entry name" value="Bgal_small_N"/>
    <property type="match status" value="1"/>
</dbReference>
<dbReference type="EMBL" id="DVNJ01000008">
    <property type="protein sequence ID" value="HIU62530.1"/>
    <property type="molecule type" value="Genomic_DNA"/>
</dbReference>
<dbReference type="InterPro" id="IPR013783">
    <property type="entry name" value="Ig-like_fold"/>
</dbReference>
<dbReference type="InterPro" id="IPR004199">
    <property type="entry name" value="B-gal_small/dom_5"/>
</dbReference>
<reference evidence="8" key="1">
    <citation type="submission" date="2020-10" db="EMBL/GenBank/DDBJ databases">
        <authorList>
            <person name="Gilroy R."/>
        </authorList>
    </citation>
    <scope>NUCLEOTIDE SEQUENCE</scope>
    <source>
        <strain evidence="8">9366</strain>
    </source>
</reference>
<dbReference type="PANTHER" id="PTHR46323">
    <property type="entry name" value="BETA-GALACTOSIDASE"/>
    <property type="match status" value="1"/>
</dbReference>
<dbReference type="SUPFAM" id="SSF49785">
    <property type="entry name" value="Galactose-binding domain-like"/>
    <property type="match status" value="1"/>
</dbReference>
<dbReference type="GO" id="GO:0004565">
    <property type="term" value="F:beta-galactosidase activity"/>
    <property type="evidence" value="ECO:0007669"/>
    <property type="project" value="UniProtKB-EC"/>
</dbReference>
<dbReference type="InterPro" id="IPR008979">
    <property type="entry name" value="Galactose-bd-like_sf"/>
</dbReference>
<protein>
    <recommendedName>
        <fullName evidence="3">beta-galactosidase</fullName>
        <ecNumber evidence="3">3.2.1.23</ecNumber>
    </recommendedName>
    <alternativeName>
        <fullName evidence="6">Lactase</fullName>
    </alternativeName>
</protein>
<dbReference type="SUPFAM" id="SSF51445">
    <property type="entry name" value="(Trans)glycosidases"/>
    <property type="match status" value="1"/>
</dbReference>
<comment type="catalytic activity">
    <reaction evidence="1">
        <text>Hydrolysis of terminal non-reducing beta-D-galactose residues in beta-D-galactosides.</text>
        <dbReference type="EC" id="3.2.1.23"/>
    </reaction>
</comment>
<evidence type="ECO:0000259" key="7">
    <source>
        <dbReference type="SMART" id="SM01038"/>
    </source>
</evidence>
<keyword evidence="5" id="KW-0326">Glycosidase</keyword>
<dbReference type="InterPro" id="IPR011013">
    <property type="entry name" value="Gal_mutarotase_sf_dom"/>
</dbReference>
<dbReference type="InterPro" id="IPR017853">
    <property type="entry name" value="GH"/>
</dbReference>
<dbReference type="Gene3D" id="3.20.20.80">
    <property type="entry name" value="Glycosidases"/>
    <property type="match status" value="1"/>
</dbReference>
<evidence type="ECO:0000256" key="3">
    <source>
        <dbReference type="ARBA" id="ARBA00012756"/>
    </source>
</evidence>
<dbReference type="Gene3D" id="2.60.40.10">
    <property type="entry name" value="Immunoglobulins"/>
    <property type="match status" value="2"/>
</dbReference>
<dbReference type="GO" id="GO:0009341">
    <property type="term" value="C:beta-galactosidase complex"/>
    <property type="evidence" value="ECO:0007669"/>
    <property type="project" value="InterPro"/>
</dbReference>
<evidence type="ECO:0000313" key="8">
    <source>
        <dbReference type="EMBL" id="HIU62530.1"/>
    </source>
</evidence>
<gene>
    <name evidence="8" type="ORF">IAB07_02010</name>
</gene>
<feature type="domain" description="Beta galactosidase small chain/" evidence="7">
    <location>
        <begin position="739"/>
        <end position="1017"/>
    </location>
</feature>
<dbReference type="InterPro" id="IPR036156">
    <property type="entry name" value="Beta-gal/glucu_dom_sf"/>
</dbReference>
<dbReference type="PROSITE" id="PS00719">
    <property type="entry name" value="GLYCOSYL_HYDROL_F2_1"/>
    <property type="match status" value="1"/>
</dbReference>
<dbReference type="SMART" id="SM01038">
    <property type="entry name" value="Bgal_small_N"/>
    <property type="match status" value="1"/>
</dbReference>
<evidence type="ECO:0000313" key="9">
    <source>
        <dbReference type="Proteomes" id="UP000824145"/>
    </source>
</evidence>
<dbReference type="InterPro" id="IPR014718">
    <property type="entry name" value="GH-type_carb-bd"/>
</dbReference>
<dbReference type="GO" id="GO:0030246">
    <property type="term" value="F:carbohydrate binding"/>
    <property type="evidence" value="ECO:0007669"/>
    <property type="project" value="InterPro"/>
</dbReference>
<reference evidence="8" key="2">
    <citation type="journal article" date="2021" name="PeerJ">
        <title>Extensive microbial diversity within the chicken gut microbiome revealed by metagenomics and culture.</title>
        <authorList>
            <person name="Gilroy R."/>
            <person name="Ravi A."/>
            <person name="Getino M."/>
            <person name="Pursley I."/>
            <person name="Horton D.L."/>
            <person name="Alikhan N.F."/>
            <person name="Baker D."/>
            <person name="Gharbi K."/>
            <person name="Hall N."/>
            <person name="Watson M."/>
            <person name="Adriaenssens E.M."/>
            <person name="Foster-Nyarko E."/>
            <person name="Jarju S."/>
            <person name="Secka A."/>
            <person name="Antonio M."/>
            <person name="Oren A."/>
            <person name="Chaudhuri R.R."/>
            <person name="La Ragione R."/>
            <person name="Hildebrand F."/>
            <person name="Pallen M.J."/>
        </authorList>
    </citation>
    <scope>NUCLEOTIDE SEQUENCE</scope>
    <source>
        <strain evidence="8">9366</strain>
    </source>
</reference>
<dbReference type="InterPro" id="IPR006103">
    <property type="entry name" value="Glyco_hydro_2_cat"/>
</dbReference>
<accession>A0A9D1ML68</accession>
<proteinExistence type="inferred from homology"/>
<dbReference type="InterPro" id="IPR006101">
    <property type="entry name" value="Glyco_hydro_2"/>
</dbReference>
<organism evidence="8 9">
    <name type="scientific">Candidatus Caccalectryoclostridium excrementigallinarum</name>
    <dbReference type="NCBI Taxonomy" id="2840710"/>
    <lineage>
        <taxon>Bacteria</taxon>
        <taxon>Bacillati</taxon>
        <taxon>Bacillota</taxon>
        <taxon>Clostridia</taxon>
        <taxon>Christensenellales</taxon>
        <taxon>Christensenellaceae</taxon>
        <taxon>Christensenellaceae incertae sedis</taxon>
        <taxon>Candidatus Caccalectryoclostridium</taxon>
    </lineage>
</organism>
<dbReference type="PANTHER" id="PTHR46323:SF2">
    <property type="entry name" value="BETA-GALACTOSIDASE"/>
    <property type="match status" value="1"/>
</dbReference>
<sequence>MIYRFSHDKFNDFSLFEENKLAPRAYFIPFGNKEACDKTTFYDERYKSDMVRCLSGEWDFLYYKQVDDVPLAIDTYFHSFGKIAVPGCWQYEGVEKPNYLNVRYQFDPAPPRVPGSRGIVGKKERLGGGGNFPKGTREVFNSVGIYRKKFAIKHAAKHILTFLGVASCMQLYVNGRYVGYSEGSHNTAEFDITGYIFDGENEMVVMVYKWCTGTYLEAQDMFRNNGIFRDVYITDLPQSYVWDLSVKALPQGRDYRIYLHTDAAVEEGASLKALLYRKDKLIYEGAAGGDSFIEVKNAVQWSAETPELYMLYLVIEKEGKQLFCLRREIGLRNIEIRGNVLYYNNAAIKLKGVNHHDTHPDKGWCMSAEDILRDVKIIKDYNCNCVRTSHYPPDPVFIKAANYYGLYVVDEADIETHGFCETAPFYDVSRLSRNGKWKDRYWDRVYRMYMRDRNDPCVIMWSLGNESGGHKCQDYCYNNLKSLDSRTPIHYEGVSRMKKWAYDIASEMYTSTEKCEKYVAGTLPAKYYRAPYFLCEYAHAMGVGAGSLDKYTELFEASDGFLGGCIWEFADHAAKDAFGNYMYGGDNDEAVHDGNFCVDGLFFPDRTPHTGALSMRAAYRPVKASYISSNKYRFRNLNYFASTAGMKVKWSFRIGGEEVAGGEFELDVAPRDFADVTLKHPVPDITNDSYMIFTYLRADGSLVACEQIEICKYIPTLIDVGRGDLALVEENEKTIVTAENEGRKIRIVFDSVGGGIDSYTVDGREYIERDVPNRGFNLALYAAPIDNYMNIDRGWKEKGFRDISITCDAFSAEKKMEGKTGRAEIRAVHTVYLKGKKRFAFEVDYVVRHNGYIDITASLYSPFVYDLPRFGLSLVMPGAFDKVRYYGLGPDENYPDFKLQSVTGIYESAVADMFVPYIKPQDNGMRCECRRAEVTDEKGRGFAFVAKEDTFAFTAQDVDPDSLLKVTHDFEVGREDKTFVSLLRFVRGVGSNSCGPDTRGEYRFYTGRKKELSLMFRLMPLVK</sequence>
<dbReference type="Pfam" id="PF02836">
    <property type="entry name" value="Glyco_hydro_2_C"/>
    <property type="match status" value="1"/>
</dbReference>